<evidence type="ECO:0000256" key="1">
    <source>
        <dbReference type="ARBA" id="ARBA00022801"/>
    </source>
</evidence>
<dbReference type="PANTHER" id="PTHR34142">
    <property type="entry name" value="ENDO-BETA-1,4-GLUCANASE A"/>
    <property type="match status" value="1"/>
</dbReference>
<dbReference type="PANTHER" id="PTHR34142:SF1">
    <property type="entry name" value="GLYCOSIDE HYDROLASE FAMILY 5 DOMAIN-CONTAINING PROTEIN"/>
    <property type="match status" value="1"/>
</dbReference>
<name>A0ABT2MV48_9CYAN</name>
<evidence type="ECO:0000256" key="2">
    <source>
        <dbReference type="ARBA" id="ARBA00023295"/>
    </source>
</evidence>
<feature type="domain" description="Glycoside hydrolase family 5" evidence="5">
    <location>
        <begin position="61"/>
        <end position="322"/>
    </location>
</feature>
<feature type="chain" id="PRO_5046506798" evidence="4">
    <location>
        <begin position="31"/>
        <end position="366"/>
    </location>
</feature>
<reference evidence="6 7" key="1">
    <citation type="journal article" date="2022" name="Front. Microbiol.">
        <title>High genomic differentiation and limited gene flow indicate recent cryptic speciation within the genus Laspinema (cyanobacteria).</title>
        <authorList>
            <person name="Stanojkovic A."/>
            <person name="Skoupy S."/>
            <person name="Skaloud P."/>
            <person name="Dvorak P."/>
        </authorList>
    </citation>
    <scope>NUCLEOTIDE SEQUENCE [LARGE SCALE GENOMIC DNA]</scope>
    <source>
        <strain evidence="6 7">D2a</strain>
    </source>
</reference>
<dbReference type="EMBL" id="JAMXFF010000034">
    <property type="protein sequence ID" value="MCT7968633.1"/>
    <property type="molecule type" value="Genomic_DNA"/>
</dbReference>
<keyword evidence="4" id="KW-0732">Signal</keyword>
<keyword evidence="7" id="KW-1185">Reference proteome</keyword>
<evidence type="ECO:0000259" key="5">
    <source>
        <dbReference type="Pfam" id="PF00150"/>
    </source>
</evidence>
<evidence type="ECO:0000313" key="6">
    <source>
        <dbReference type="EMBL" id="MCT7968633.1"/>
    </source>
</evidence>
<feature type="signal peptide" evidence="4">
    <location>
        <begin position="1"/>
        <end position="30"/>
    </location>
</feature>
<dbReference type="SUPFAM" id="SSF51445">
    <property type="entry name" value="(Trans)glycosidases"/>
    <property type="match status" value="1"/>
</dbReference>
<keyword evidence="1 3" id="KW-0378">Hydrolase</keyword>
<dbReference type="RefSeq" id="WP_368008141.1">
    <property type="nucleotide sequence ID" value="NZ_JAMXFF010000034.1"/>
</dbReference>
<dbReference type="InterPro" id="IPR017853">
    <property type="entry name" value="GH"/>
</dbReference>
<protein>
    <submittedName>
        <fullName evidence="6">Glycoside hydrolase family 5 protein</fullName>
    </submittedName>
</protein>
<comment type="similarity">
    <text evidence="3">Belongs to the glycosyl hydrolase 5 (cellulase A) family.</text>
</comment>
<sequence length="366" mass="41709">MFNHWFQRKIRTSVLGFTALALAASATVFAIGSFALDNRDRLAQNRGNFEVRNSKIYAPDGSEFLIKGTNINGPDFGWPGDTPGFVDLVADCWNFNTVRVNIRLLGGEISYEENGTIEEIIDVYTGRGLVTMVEAHDHTGSYYEGEDLEVLKDFYRDLAIQYKNNPYVWFNVMNEPGGHESSANLDKWLKIHQEVIKVIRDEVGADNIIVIDGHYWGQDVGEWNSKSVSSEKSSILGHSQKLINFNDKRYDNLVFSVHFYDQWKFSQTKMADYLDRAIAKNIPLIIGEYGVEKNAEFKSPVEFMFNTAVPRNIGRIVWAWWGGDNFELTTTDNGGGHHIDSCENPTNLTWLGEQVWKDNHGEYPRN</sequence>
<dbReference type="Gene3D" id="3.20.20.80">
    <property type="entry name" value="Glycosidases"/>
    <property type="match status" value="1"/>
</dbReference>
<evidence type="ECO:0000313" key="7">
    <source>
        <dbReference type="Proteomes" id="UP001525890"/>
    </source>
</evidence>
<organism evidence="6 7">
    <name type="scientific">Laspinema palackyanum D2a</name>
    <dbReference type="NCBI Taxonomy" id="2953684"/>
    <lineage>
        <taxon>Bacteria</taxon>
        <taxon>Bacillati</taxon>
        <taxon>Cyanobacteriota</taxon>
        <taxon>Cyanophyceae</taxon>
        <taxon>Oscillatoriophycideae</taxon>
        <taxon>Oscillatoriales</taxon>
        <taxon>Laspinemataceae</taxon>
        <taxon>Laspinema</taxon>
        <taxon>Laspinema palackyanum</taxon>
    </lineage>
</organism>
<proteinExistence type="inferred from homology"/>
<keyword evidence="2 3" id="KW-0326">Glycosidase</keyword>
<dbReference type="Proteomes" id="UP001525890">
    <property type="component" value="Unassembled WGS sequence"/>
</dbReference>
<gene>
    <name evidence="6" type="ORF">NG799_20205</name>
</gene>
<dbReference type="GO" id="GO:0016787">
    <property type="term" value="F:hydrolase activity"/>
    <property type="evidence" value="ECO:0007669"/>
    <property type="project" value="UniProtKB-KW"/>
</dbReference>
<evidence type="ECO:0000256" key="4">
    <source>
        <dbReference type="SAM" id="SignalP"/>
    </source>
</evidence>
<dbReference type="InterPro" id="IPR001547">
    <property type="entry name" value="Glyco_hydro_5"/>
</dbReference>
<accession>A0ABT2MV48</accession>
<evidence type="ECO:0000256" key="3">
    <source>
        <dbReference type="RuleBase" id="RU361153"/>
    </source>
</evidence>
<comment type="caution">
    <text evidence="6">The sequence shown here is derived from an EMBL/GenBank/DDBJ whole genome shotgun (WGS) entry which is preliminary data.</text>
</comment>
<dbReference type="Pfam" id="PF00150">
    <property type="entry name" value="Cellulase"/>
    <property type="match status" value="1"/>
</dbReference>